<reference evidence="1 2" key="1">
    <citation type="submission" date="2014-12" db="EMBL/GenBank/DDBJ databases">
        <title>Comparative genome analysis of Bacillus coagulans HM-08, Clostridium butyricum HM-68, Bacillus subtilis HM-66 and Bacillus licheniformis BL-09.</title>
        <authorList>
            <person name="Zhang H."/>
        </authorList>
    </citation>
    <scope>NUCLEOTIDE SEQUENCE [LARGE SCALE GENOMIC DNA]</scope>
    <source>
        <strain evidence="1 2">HM-66</strain>
    </source>
</reference>
<gene>
    <name evidence="1" type="ORF">SC09_Contig24orf00061</name>
</gene>
<dbReference type="EMBL" id="JXBC01000003">
    <property type="protein sequence ID" value="KIU11175.1"/>
    <property type="molecule type" value="Genomic_DNA"/>
</dbReference>
<proteinExistence type="predicted"/>
<name>A0A0D1KQF6_BACIU</name>
<sequence length="40" mass="4881">MKLDRLCLDISTLAEVLLKTEYLDSFNRYRKSLYYQRFSS</sequence>
<evidence type="ECO:0000313" key="2">
    <source>
        <dbReference type="Proteomes" id="UP000032247"/>
    </source>
</evidence>
<protein>
    <submittedName>
        <fullName evidence="1">Uncharacterized protein</fullName>
    </submittedName>
</protein>
<dbReference type="PATRIC" id="fig|1423.173.peg.1821"/>
<dbReference type="AlphaFoldDB" id="A0A0D1KQF6"/>
<dbReference type="Proteomes" id="UP000032247">
    <property type="component" value="Unassembled WGS sequence"/>
</dbReference>
<evidence type="ECO:0000313" key="1">
    <source>
        <dbReference type="EMBL" id="KIU11175.1"/>
    </source>
</evidence>
<comment type="caution">
    <text evidence="1">The sequence shown here is derived from an EMBL/GenBank/DDBJ whole genome shotgun (WGS) entry which is preliminary data.</text>
</comment>
<accession>A0A0D1KQF6</accession>
<organism evidence="1 2">
    <name type="scientific">Bacillus subtilis</name>
    <dbReference type="NCBI Taxonomy" id="1423"/>
    <lineage>
        <taxon>Bacteria</taxon>
        <taxon>Bacillati</taxon>
        <taxon>Bacillota</taxon>
        <taxon>Bacilli</taxon>
        <taxon>Bacillales</taxon>
        <taxon>Bacillaceae</taxon>
        <taxon>Bacillus</taxon>
    </lineage>
</organism>